<evidence type="ECO:0000313" key="1">
    <source>
        <dbReference type="EMBL" id="JAH41479.1"/>
    </source>
</evidence>
<name>A0A0E9SJB5_ANGAN</name>
<proteinExistence type="predicted"/>
<dbReference type="AlphaFoldDB" id="A0A0E9SJB5"/>
<reference evidence="1" key="1">
    <citation type="submission" date="2014-11" db="EMBL/GenBank/DDBJ databases">
        <authorList>
            <person name="Amaro Gonzalez C."/>
        </authorList>
    </citation>
    <scope>NUCLEOTIDE SEQUENCE</scope>
</reference>
<protein>
    <submittedName>
        <fullName evidence="1">Uncharacterized protein</fullName>
    </submittedName>
</protein>
<organism evidence="1">
    <name type="scientific">Anguilla anguilla</name>
    <name type="common">European freshwater eel</name>
    <name type="synonym">Muraena anguilla</name>
    <dbReference type="NCBI Taxonomy" id="7936"/>
    <lineage>
        <taxon>Eukaryota</taxon>
        <taxon>Metazoa</taxon>
        <taxon>Chordata</taxon>
        <taxon>Craniata</taxon>
        <taxon>Vertebrata</taxon>
        <taxon>Euteleostomi</taxon>
        <taxon>Actinopterygii</taxon>
        <taxon>Neopterygii</taxon>
        <taxon>Teleostei</taxon>
        <taxon>Anguilliformes</taxon>
        <taxon>Anguillidae</taxon>
        <taxon>Anguilla</taxon>
    </lineage>
</organism>
<accession>A0A0E9SJB5</accession>
<reference evidence="1" key="2">
    <citation type="journal article" date="2015" name="Fish Shellfish Immunol.">
        <title>Early steps in the European eel (Anguilla anguilla)-Vibrio vulnificus interaction in the gills: Role of the RtxA13 toxin.</title>
        <authorList>
            <person name="Callol A."/>
            <person name="Pajuelo D."/>
            <person name="Ebbesson L."/>
            <person name="Teles M."/>
            <person name="MacKenzie S."/>
            <person name="Amaro C."/>
        </authorList>
    </citation>
    <scope>NUCLEOTIDE SEQUENCE</scope>
</reference>
<sequence length="32" mass="3756">MAGWTYPFIHKVCDCGHPGSETTEHWYWMNGN</sequence>
<dbReference type="EMBL" id="GBXM01067098">
    <property type="protein sequence ID" value="JAH41479.1"/>
    <property type="molecule type" value="Transcribed_RNA"/>
</dbReference>